<dbReference type="Pfam" id="PF06723">
    <property type="entry name" value="MreB_Mbl"/>
    <property type="match status" value="1"/>
</dbReference>
<dbReference type="RefSeq" id="WP_012166517.1">
    <property type="nucleotide sequence ID" value="NC_009926.1"/>
</dbReference>
<organism evidence="1 2">
    <name type="scientific">Acaryochloris marina (strain MBIC 11017)</name>
    <dbReference type="NCBI Taxonomy" id="329726"/>
    <lineage>
        <taxon>Bacteria</taxon>
        <taxon>Bacillati</taxon>
        <taxon>Cyanobacteriota</taxon>
        <taxon>Cyanophyceae</taxon>
        <taxon>Acaryochloridales</taxon>
        <taxon>Acaryochloridaceae</taxon>
        <taxon>Acaryochloris</taxon>
    </lineage>
</organism>
<sequence>MNLVQRLMGIFSEDLLIELTKSEVSITSFSSGATVKDKPLIAVSGEKNKLTVEGVGAECQNMSKPGLQLINPFDHSRSFVANFTYAEKILQYLIRKLLRNRLITSPRVIIHQLEKNEGGLTEIEERVLRELALGAGAREVIVFQGSKINTNVDTYQTIKQRVDAT</sequence>
<accession>A8ZK14</accession>
<dbReference type="OrthoDB" id="8612466at2"/>
<proteinExistence type="predicted"/>
<evidence type="ECO:0000313" key="1">
    <source>
        <dbReference type="EMBL" id="ABW31514.1"/>
    </source>
</evidence>
<name>A8ZK14_ACAM1</name>
<dbReference type="Gene3D" id="3.30.420.40">
    <property type="match status" value="1"/>
</dbReference>
<dbReference type="AlphaFoldDB" id="A8ZK14"/>
<reference evidence="1 2" key="1">
    <citation type="journal article" date="2008" name="Proc. Natl. Acad. Sci. U.S.A.">
        <title>Niche adaptation and genome expansion in the chlorophyll d-producing cyanobacterium Acaryochloris marina.</title>
        <authorList>
            <person name="Swingley W.D."/>
            <person name="Chen M."/>
            <person name="Cheung P.C."/>
            <person name="Conrad A.L."/>
            <person name="Dejesa L.C."/>
            <person name="Hao J."/>
            <person name="Honchak B.M."/>
            <person name="Karbach L.E."/>
            <person name="Kurdoglu A."/>
            <person name="Lahiri S."/>
            <person name="Mastrian S.D."/>
            <person name="Miyashita H."/>
            <person name="Page L."/>
            <person name="Ramakrishna P."/>
            <person name="Satoh S."/>
            <person name="Sattley W.M."/>
            <person name="Shimada Y."/>
            <person name="Taylor H.L."/>
            <person name="Tomo T."/>
            <person name="Tsuchiya T."/>
            <person name="Wang Z.T."/>
            <person name="Raymond J."/>
            <person name="Mimuro M."/>
            <person name="Blankenship R.E."/>
            <person name="Touchman J.W."/>
        </authorList>
    </citation>
    <scope>NUCLEOTIDE SEQUENCE [LARGE SCALE GENOMIC DNA]</scope>
    <source>
        <strain evidence="2">MBIC 11017</strain>
        <plasmid evidence="2">Plasmid pREB1</plasmid>
    </source>
</reference>
<protein>
    <submittedName>
        <fullName evidence="1">Rod shape-determining protein MreB, putative</fullName>
    </submittedName>
</protein>
<geneLocation type="plasmid" evidence="1 2">
    <name>pREB1</name>
</geneLocation>
<evidence type="ECO:0000313" key="2">
    <source>
        <dbReference type="Proteomes" id="UP000000268"/>
    </source>
</evidence>
<dbReference type="HOGENOM" id="CLU_136235_0_0_3"/>
<dbReference type="InterPro" id="IPR056546">
    <property type="entry name" value="MreB_MamK-like"/>
</dbReference>
<gene>
    <name evidence="1" type="ordered locus">AM1_A0005</name>
</gene>
<keyword evidence="1" id="KW-0614">Plasmid</keyword>
<keyword evidence="2" id="KW-1185">Reference proteome</keyword>
<dbReference type="KEGG" id="amr:AM1_A0005"/>
<dbReference type="Proteomes" id="UP000000268">
    <property type="component" value="Plasmid pREB1"/>
</dbReference>
<dbReference type="EMBL" id="CP000838">
    <property type="protein sequence ID" value="ABW31514.1"/>
    <property type="molecule type" value="Genomic_DNA"/>
</dbReference>